<comment type="similarity">
    <text evidence="1">Belongs to the metallo-dependent hydrolases superfamily. TatD-type hydrolase family.</text>
</comment>
<feature type="non-terminal residue" evidence="6">
    <location>
        <position position="220"/>
    </location>
</feature>
<protein>
    <recommendedName>
        <fullName evidence="4">Deoxyribonuclease TATDN1</fullName>
    </recommendedName>
</protein>
<evidence type="ECO:0000256" key="3">
    <source>
        <dbReference type="ARBA" id="ARBA00022801"/>
    </source>
</evidence>
<reference evidence="6" key="1">
    <citation type="submission" date="2021-06" db="EMBL/GenBank/DDBJ databases">
        <authorList>
            <person name="Hodson N. C."/>
            <person name="Mongue J. A."/>
            <person name="Jaron S. K."/>
        </authorList>
    </citation>
    <scope>NUCLEOTIDE SEQUENCE</scope>
</reference>
<keyword evidence="7" id="KW-1185">Reference proteome</keyword>
<evidence type="ECO:0000313" key="7">
    <source>
        <dbReference type="Proteomes" id="UP000708208"/>
    </source>
</evidence>
<evidence type="ECO:0000313" key="6">
    <source>
        <dbReference type="EMBL" id="CAG7732838.1"/>
    </source>
</evidence>
<dbReference type="EMBL" id="CAJVCH010238460">
    <property type="protein sequence ID" value="CAG7732838.1"/>
    <property type="molecule type" value="Genomic_DNA"/>
</dbReference>
<dbReference type="Proteomes" id="UP000708208">
    <property type="component" value="Unassembled WGS sequence"/>
</dbReference>
<comment type="function">
    <text evidence="5">Deoxyribonuclease which catalyzes (in vitro) the decatenation of kinetoplast DNA, which are circular DNA catenated to each other, producing linear DNA molecules. Plays an important role in chromosomal segregation and cell cycle progression during eye development probably via its DNA decatenation activity.</text>
</comment>
<comment type="caution">
    <text evidence="6">The sequence shown here is derived from an EMBL/GenBank/DDBJ whole genome shotgun (WGS) entry which is preliminary data.</text>
</comment>
<keyword evidence="3" id="KW-0378">Hydrolase</keyword>
<dbReference type="InterPro" id="IPR001130">
    <property type="entry name" value="TatD-like"/>
</dbReference>
<dbReference type="GO" id="GO:0046872">
    <property type="term" value="F:metal ion binding"/>
    <property type="evidence" value="ECO:0007669"/>
    <property type="project" value="UniProtKB-KW"/>
</dbReference>
<dbReference type="OrthoDB" id="6079689at2759"/>
<evidence type="ECO:0000256" key="4">
    <source>
        <dbReference type="ARBA" id="ARBA00039767"/>
    </source>
</evidence>
<sequence length="220" mass="24855">MSQLRLIDIGANLTDDMYQGMYNGSKKHEPDLDRVLERSWKTGLEKIIITAGNLEDVRASLELARTDDRLFTTVGVHPTRCNEFSESPEGREKYLAELKSLLAGNKDKVVAIGEFGLDYDRTKFCEVDVQKEYFQLQLKELALNSDLPLFLHCRAAATDLHSILSSDRKCFPRGGVVHSFDGTMEEMQQFIELGLHIGINGCSLKTEECLEVIKEIPNDK</sequence>
<evidence type="ECO:0000256" key="5">
    <source>
        <dbReference type="ARBA" id="ARBA00045223"/>
    </source>
</evidence>
<name>A0A8J2KAW2_9HEXA</name>
<dbReference type="GO" id="GO:0005829">
    <property type="term" value="C:cytosol"/>
    <property type="evidence" value="ECO:0007669"/>
    <property type="project" value="TreeGrafter"/>
</dbReference>
<dbReference type="AlphaFoldDB" id="A0A8J2KAW2"/>
<gene>
    <name evidence="6" type="ORF">AFUS01_LOCUS21323</name>
</gene>
<evidence type="ECO:0000256" key="1">
    <source>
        <dbReference type="ARBA" id="ARBA00009275"/>
    </source>
</evidence>
<keyword evidence="2" id="KW-0479">Metal-binding</keyword>
<dbReference type="PANTHER" id="PTHR10060">
    <property type="entry name" value="TATD FAMILY DEOXYRIBONUCLEASE"/>
    <property type="match status" value="1"/>
</dbReference>
<dbReference type="GO" id="GO:0008296">
    <property type="term" value="F:3'-5'-DNA exonuclease activity"/>
    <property type="evidence" value="ECO:0007669"/>
    <property type="project" value="TreeGrafter"/>
</dbReference>
<accession>A0A8J2KAW2</accession>
<dbReference type="InterPro" id="IPR050891">
    <property type="entry name" value="TatD-type_Hydrolase"/>
</dbReference>
<dbReference type="PANTHER" id="PTHR10060:SF15">
    <property type="entry name" value="DEOXYRIBONUCLEASE TATDN1"/>
    <property type="match status" value="1"/>
</dbReference>
<dbReference type="Pfam" id="PF01026">
    <property type="entry name" value="TatD_DNase"/>
    <property type="match status" value="1"/>
</dbReference>
<proteinExistence type="inferred from homology"/>
<evidence type="ECO:0000256" key="2">
    <source>
        <dbReference type="ARBA" id="ARBA00022723"/>
    </source>
</evidence>
<dbReference type="CDD" id="cd01310">
    <property type="entry name" value="TatD_DNAse"/>
    <property type="match status" value="1"/>
</dbReference>
<organism evidence="6 7">
    <name type="scientific">Allacma fusca</name>
    <dbReference type="NCBI Taxonomy" id="39272"/>
    <lineage>
        <taxon>Eukaryota</taxon>
        <taxon>Metazoa</taxon>
        <taxon>Ecdysozoa</taxon>
        <taxon>Arthropoda</taxon>
        <taxon>Hexapoda</taxon>
        <taxon>Collembola</taxon>
        <taxon>Symphypleona</taxon>
        <taxon>Sminthuridae</taxon>
        <taxon>Allacma</taxon>
    </lineage>
</organism>
<dbReference type="PIRSF" id="PIRSF005902">
    <property type="entry name" value="DNase_TatD"/>
    <property type="match status" value="1"/>
</dbReference>